<dbReference type="Pfam" id="PF07645">
    <property type="entry name" value="EGF_CA"/>
    <property type="match status" value="2"/>
</dbReference>
<keyword evidence="9" id="KW-0430">Lectin</keyword>
<evidence type="ECO:0000256" key="16">
    <source>
        <dbReference type="ARBA" id="ARBA00045242"/>
    </source>
</evidence>
<keyword evidence="23" id="KW-1185">Reference proteome</keyword>
<dbReference type="GO" id="GO:0030246">
    <property type="term" value="F:carbohydrate binding"/>
    <property type="evidence" value="ECO:0007669"/>
    <property type="project" value="UniProtKB-KW"/>
</dbReference>
<dbReference type="GO" id="GO:0004888">
    <property type="term" value="F:transmembrane signaling receptor activity"/>
    <property type="evidence" value="ECO:0007669"/>
    <property type="project" value="InterPro"/>
</dbReference>
<comment type="caution">
    <text evidence="18">Lacks conserved residue(s) required for the propagation of feature annotation.</text>
</comment>
<dbReference type="Pfam" id="PF09064">
    <property type="entry name" value="EGF_Tme5"/>
    <property type="match status" value="1"/>
</dbReference>
<feature type="transmembrane region" description="Helical" evidence="19">
    <location>
        <begin position="520"/>
        <end position="539"/>
    </location>
</feature>
<dbReference type="AlphaFoldDB" id="A0A3P8VSE0"/>
<evidence type="ECO:0000256" key="10">
    <source>
        <dbReference type="ARBA" id="ARBA00022737"/>
    </source>
</evidence>
<keyword evidence="14" id="KW-1015">Disulfide bond</keyword>
<reference evidence="22" key="2">
    <citation type="submission" date="2025-09" db="UniProtKB">
        <authorList>
            <consortium name="Ensembl"/>
        </authorList>
    </citation>
    <scope>IDENTIFICATION</scope>
</reference>
<evidence type="ECO:0000256" key="2">
    <source>
        <dbReference type="ARBA" id="ARBA00004613"/>
    </source>
</evidence>
<keyword evidence="13 19" id="KW-0472">Membrane</keyword>
<dbReference type="PIRSF" id="PIRSF001775">
    <property type="entry name" value="CD93/CD141"/>
    <property type="match status" value="1"/>
</dbReference>
<evidence type="ECO:0000256" key="7">
    <source>
        <dbReference type="ARBA" id="ARBA00022692"/>
    </source>
</evidence>
<name>A0A3P8VSE0_CYNSE</name>
<evidence type="ECO:0000256" key="6">
    <source>
        <dbReference type="ARBA" id="ARBA00022553"/>
    </source>
</evidence>
<evidence type="ECO:0000313" key="23">
    <source>
        <dbReference type="Proteomes" id="UP000265120"/>
    </source>
</evidence>
<comment type="function">
    <text evidence="16">Endothelial cell receptor that plays a critical role in regulating several physiological processes including hemostasis, coagulation, fibrinolysis, inflammation, and angiogenesis. Acts as a cofactor for thrombin activation of protein C/PROC on the surface of vascular endothelial cells leading to initiation of the activated protein C anticoagulant pathway. Also accelerates the activation of the plasma carboxypeptidase B2/CPB2, which catalyzes removal of C-terminal basic amino acids from its substrates including kinins or anaphylatoxins leading to fibrinolysis inhibition. Plays critical protective roles in changing the cleavage specificity of protease-activated receptor 1/PAR1, inhibiting endothelial cell permeability and inflammation. Suppresses inflammation distinctly from its anticoagulant cofactor activity by sequestering HMGB1 thereby preventing it from engaging cellular receptors such as RAGE and contributing to the inflammatory response.</text>
</comment>
<evidence type="ECO:0000256" key="17">
    <source>
        <dbReference type="ARBA" id="ARBA00046453"/>
    </source>
</evidence>
<dbReference type="InParanoid" id="A0A3P8VSE0"/>
<dbReference type="InterPro" id="IPR051505">
    <property type="entry name" value="C-type_lectin_domain"/>
</dbReference>
<keyword evidence="4" id="KW-0964">Secreted</keyword>
<keyword evidence="6" id="KW-0597">Phosphoprotein</keyword>
<dbReference type="PROSITE" id="PS50041">
    <property type="entry name" value="C_TYPE_LECTIN_2"/>
    <property type="match status" value="1"/>
</dbReference>
<dbReference type="GO" id="GO:0005509">
    <property type="term" value="F:calcium ion binding"/>
    <property type="evidence" value="ECO:0007669"/>
    <property type="project" value="InterPro"/>
</dbReference>
<dbReference type="PROSITE" id="PS01186">
    <property type="entry name" value="EGF_2"/>
    <property type="match status" value="1"/>
</dbReference>
<dbReference type="OMA" id="CMCETGY"/>
<dbReference type="InterPro" id="IPR000152">
    <property type="entry name" value="EGF-type_Asp/Asn_hydroxyl_site"/>
</dbReference>
<dbReference type="PANTHER" id="PTHR14789:SF9">
    <property type="entry name" value="THROMBOMODULIN"/>
    <property type="match status" value="1"/>
</dbReference>
<evidence type="ECO:0000256" key="11">
    <source>
        <dbReference type="ARBA" id="ARBA00022974"/>
    </source>
</evidence>
<evidence type="ECO:0000256" key="5">
    <source>
        <dbReference type="ARBA" id="ARBA00022536"/>
    </source>
</evidence>
<dbReference type="SUPFAM" id="SSF56436">
    <property type="entry name" value="C-type lectin-like"/>
    <property type="match status" value="1"/>
</dbReference>
<keyword evidence="11" id="KW-0654">Proteoglycan</keyword>
<organism evidence="22 23">
    <name type="scientific">Cynoglossus semilaevis</name>
    <name type="common">Tongue sole</name>
    <dbReference type="NCBI Taxonomy" id="244447"/>
    <lineage>
        <taxon>Eukaryota</taxon>
        <taxon>Metazoa</taxon>
        <taxon>Chordata</taxon>
        <taxon>Craniata</taxon>
        <taxon>Vertebrata</taxon>
        <taxon>Euteleostomi</taxon>
        <taxon>Actinopterygii</taxon>
        <taxon>Neopterygii</taxon>
        <taxon>Teleostei</taxon>
        <taxon>Neoteleostei</taxon>
        <taxon>Acanthomorphata</taxon>
        <taxon>Carangaria</taxon>
        <taxon>Pleuronectiformes</taxon>
        <taxon>Pleuronectoidei</taxon>
        <taxon>Cynoglossidae</taxon>
        <taxon>Cynoglossinae</taxon>
        <taxon>Cynoglossus</taxon>
    </lineage>
</organism>
<evidence type="ECO:0000256" key="12">
    <source>
        <dbReference type="ARBA" id="ARBA00022989"/>
    </source>
</evidence>
<dbReference type="PROSITE" id="PS00010">
    <property type="entry name" value="ASX_HYDROXYL"/>
    <property type="match status" value="2"/>
</dbReference>
<feature type="domain" description="EGF-like" evidence="20">
    <location>
        <begin position="376"/>
        <end position="415"/>
    </location>
</feature>
<feature type="domain" description="C-type lectin" evidence="21">
    <location>
        <begin position="69"/>
        <end position="186"/>
    </location>
</feature>
<dbReference type="InterPro" id="IPR016187">
    <property type="entry name" value="CTDL_fold"/>
</dbReference>
<evidence type="ECO:0000256" key="4">
    <source>
        <dbReference type="ARBA" id="ARBA00022525"/>
    </source>
</evidence>
<feature type="domain" description="EGF-like" evidence="20">
    <location>
        <begin position="335"/>
        <end position="375"/>
    </location>
</feature>
<dbReference type="InterPro" id="IPR015149">
    <property type="entry name" value="Tme5_EGF-like"/>
</dbReference>
<dbReference type="Proteomes" id="UP000265120">
    <property type="component" value="Unassembled WGS sequence"/>
</dbReference>
<dbReference type="CDD" id="cd00054">
    <property type="entry name" value="EGF_CA"/>
    <property type="match status" value="2"/>
</dbReference>
<dbReference type="PROSITE" id="PS50026">
    <property type="entry name" value="EGF_3"/>
    <property type="match status" value="2"/>
</dbReference>
<dbReference type="Ensembl" id="ENSCSET00000018347.1">
    <property type="protein sequence ID" value="ENSCSEP00000018123.1"/>
    <property type="gene ID" value="ENSCSEG00000011630.1"/>
</dbReference>
<keyword evidence="7 19" id="KW-0812">Transmembrane</keyword>
<evidence type="ECO:0000256" key="19">
    <source>
        <dbReference type="SAM" id="Phobius"/>
    </source>
</evidence>
<accession>A0A3P8VSE0</accession>
<keyword evidence="15" id="KW-0325">Glycoprotein</keyword>
<dbReference type="FunFam" id="2.10.25.10:FF:000014">
    <property type="entry name" value="Latent-transforming growth factor beta-binding protein 3"/>
    <property type="match status" value="1"/>
</dbReference>
<dbReference type="InterPro" id="IPR001304">
    <property type="entry name" value="C-type_lectin-like"/>
</dbReference>
<evidence type="ECO:0000256" key="1">
    <source>
        <dbReference type="ARBA" id="ARBA00004479"/>
    </source>
</evidence>
<dbReference type="SUPFAM" id="SSF57196">
    <property type="entry name" value="EGF/Laminin"/>
    <property type="match status" value="1"/>
</dbReference>
<dbReference type="Gene3D" id="3.10.100.10">
    <property type="entry name" value="Mannose-Binding Protein A, subunit A"/>
    <property type="match status" value="1"/>
</dbReference>
<keyword evidence="5 18" id="KW-0245">EGF-like domain</keyword>
<dbReference type="SMART" id="SM00181">
    <property type="entry name" value="EGF"/>
    <property type="match status" value="5"/>
</dbReference>
<evidence type="ECO:0000256" key="9">
    <source>
        <dbReference type="ARBA" id="ARBA00022734"/>
    </source>
</evidence>
<dbReference type="InterPro" id="IPR001881">
    <property type="entry name" value="EGF-like_Ca-bd_dom"/>
</dbReference>
<evidence type="ECO:0000256" key="18">
    <source>
        <dbReference type="PROSITE-ProRule" id="PRU00076"/>
    </source>
</evidence>
<dbReference type="InterPro" id="IPR049883">
    <property type="entry name" value="NOTCH1_EGF-like"/>
</dbReference>
<dbReference type="SMART" id="SM00034">
    <property type="entry name" value="CLECT"/>
    <property type="match status" value="1"/>
</dbReference>
<dbReference type="Pfam" id="PF00059">
    <property type="entry name" value="Lectin_C"/>
    <property type="match status" value="1"/>
</dbReference>
<keyword evidence="12 19" id="KW-1133">Transmembrane helix</keyword>
<evidence type="ECO:0000259" key="20">
    <source>
        <dbReference type="PROSITE" id="PS50026"/>
    </source>
</evidence>
<dbReference type="InterPro" id="IPR018097">
    <property type="entry name" value="EGF_Ca-bd_CS"/>
</dbReference>
<evidence type="ECO:0000256" key="8">
    <source>
        <dbReference type="ARBA" id="ARBA00022729"/>
    </source>
</evidence>
<evidence type="ECO:0000256" key="15">
    <source>
        <dbReference type="ARBA" id="ARBA00023180"/>
    </source>
</evidence>
<dbReference type="InterPro" id="IPR016186">
    <property type="entry name" value="C-type_lectin-like/link_sf"/>
</dbReference>
<evidence type="ECO:0000259" key="21">
    <source>
        <dbReference type="PROSITE" id="PS50041"/>
    </source>
</evidence>
<evidence type="ECO:0000256" key="3">
    <source>
        <dbReference type="ARBA" id="ARBA00019822"/>
    </source>
</evidence>
<keyword evidence="8" id="KW-0732">Signal</keyword>
<sequence>MYASPVSAAKRKTKPLPACVRLTQGAAGPRRTLKEHRGCNMKDVTGLFAVVLLFLAATGGGTPLSVECTSTQCAAVVQEGERFKTAQDKCASNGGHLMTVRSSSHALLQLLLKDETEPFWIGLRRTTACPDPEGELKGYQWVTEDPLSEYSNWLPTFDSSCTSPRCVSVSRENDFKWTQEPCGEQKLGFLCEYRMDELCLALDNAGSGRIHYWTRVGNMSEESLILPGTVATLEPSETKYLCFGKQWIPAPWSCEVEEGGCEHKCAVDDGNVPFCYCPQGQSINPKNGLTCEVPVKDDPCLELRCQQACHSNDGSPVCVCDVGFHLAPDGRSCLDEDECADKRRCPGEGLTCLNSVGSYKCVCRPGFLRSGDQCADEDECASAPCEHKCTNTYGGYECSCYDGYQVDPKFPNRCQLYCGEVECPAECDPNDPFQCYCADGYISEERGDSTVCIDIDECEFDLYFIWENAVGGYVCSCKRGYKMVDEYKCEETDEEIVPTTEVVVPPEPEPTRQPSGVSKGVFIAIIFCTTILTVLLVFLGHHALCNRRKETQSVGALKAQAGEDHGLQKQPSPAVMDQHFKYLKDRGMK</sequence>
<dbReference type="PRINTS" id="PR00907">
    <property type="entry name" value="THRMBOMODULN"/>
</dbReference>
<feature type="transmembrane region" description="Helical" evidence="19">
    <location>
        <begin position="44"/>
        <end position="64"/>
    </location>
</feature>
<dbReference type="Gene3D" id="2.10.25.10">
    <property type="entry name" value="Laminin"/>
    <property type="match status" value="5"/>
</dbReference>
<dbReference type="SUPFAM" id="SSF57184">
    <property type="entry name" value="Growth factor receptor domain"/>
    <property type="match status" value="1"/>
</dbReference>
<evidence type="ECO:0000256" key="14">
    <source>
        <dbReference type="ARBA" id="ARBA00023157"/>
    </source>
</evidence>
<dbReference type="SMART" id="SM00179">
    <property type="entry name" value="EGF_CA"/>
    <property type="match status" value="4"/>
</dbReference>
<keyword evidence="10" id="KW-0677">Repeat</keyword>
<dbReference type="GO" id="GO:0005576">
    <property type="term" value="C:extracellular region"/>
    <property type="evidence" value="ECO:0007669"/>
    <property type="project" value="UniProtKB-SubCell"/>
</dbReference>
<dbReference type="GO" id="GO:0016020">
    <property type="term" value="C:membrane"/>
    <property type="evidence" value="ECO:0007669"/>
    <property type="project" value="UniProtKB-SubCell"/>
</dbReference>
<protein>
    <recommendedName>
        <fullName evidence="3">Thrombomodulin</fullName>
    </recommendedName>
</protein>
<comment type="subcellular location">
    <subcellularLocation>
        <location evidence="1">Membrane</location>
        <topology evidence="1">Single-pass type I membrane protein</topology>
    </subcellularLocation>
    <subcellularLocation>
        <location evidence="2">Secreted</location>
    </subcellularLocation>
</comment>
<dbReference type="InterPro" id="IPR009030">
    <property type="entry name" value="Growth_fac_rcpt_cys_sf"/>
</dbReference>
<comment type="subunit">
    <text evidence="17">Interacts with ITGAL, ITGAM and ITGB2. Interacts with thrombin/F2; this interaction switches the specificity of thrombin from a procoagulant to an anticoagulant and antifibrinolytic protease. Interacts with ANGP1 and ANGP2; these interactions significantly inhibit the generation of activated PC and TAFIa/CPB2 by the thrombin/thrombomodulin complex. Interacts with PF4; this interaction enhances generation of activated protein C. Interacts with HMGB1; this interaction inhibits HMGB1 inflammatory activity.</text>
</comment>
<dbReference type="PANTHER" id="PTHR14789">
    <property type="entry name" value="CHONDROLECTIN VARIANT CHODLFDELTAE"/>
    <property type="match status" value="1"/>
</dbReference>
<reference evidence="22" key="1">
    <citation type="submission" date="2025-08" db="UniProtKB">
        <authorList>
            <consortium name="Ensembl"/>
        </authorList>
    </citation>
    <scope>IDENTIFICATION</scope>
</reference>
<dbReference type="InterPro" id="IPR000742">
    <property type="entry name" value="EGF"/>
</dbReference>
<evidence type="ECO:0000313" key="22">
    <source>
        <dbReference type="Ensembl" id="ENSCSEP00000018123.1"/>
    </source>
</evidence>
<evidence type="ECO:0000256" key="13">
    <source>
        <dbReference type="ARBA" id="ARBA00023136"/>
    </source>
</evidence>
<proteinExistence type="predicted"/>
<dbReference type="STRING" id="244447.ENSCSEP00000018123"/>
<dbReference type="PROSITE" id="PS01187">
    <property type="entry name" value="EGF_CA"/>
    <property type="match status" value="1"/>
</dbReference>
<dbReference type="GeneTree" id="ENSGT00830000128368"/>